<protein>
    <recommendedName>
        <fullName evidence="5 8">ATP phosphoribosyltransferase regulatory subunit</fullName>
    </recommendedName>
</protein>
<dbReference type="GO" id="GO:0005737">
    <property type="term" value="C:cytoplasm"/>
    <property type="evidence" value="ECO:0007669"/>
    <property type="project" value="UniProtKB-SubCell"/>
</dbReference>
<keyword evidence="8" id="KW-0028">Amino-acid biosynthesis</keyword>
<dbReference type="Proteomes" id="UP000013165">
    <property type="component" value="Unassembled WGS sequence"/>
</dbReference>
<evidence type="ECO:0000313" key="11">
    <source>
        <dbReference type="EMBL" id="ENO13311.1"/>
    </source>
</evidence>
<dbReference type="GO" id="GO:0006427">
    <property type="term" value="P:histidyl-tRNA aminoacylation"/>
    <property type="evidence" value="ECO:0007669"/>
    <property type="project" value="TreeGrafter"/>
</dbReference>
<dbReference type="GO" id="GO:0004821">
    <property type="term" value="F:histidine-tRNA ligase activity"/>
    <property type="evidence" value="ECO:0007669"/>
    <property type="project" value="TreeGrafter"/>
</dbReference>
<sequence length="395" mass="42864">MTASDRWLLPDGVEDILPPLAGKIESLRREIMDTYQRWGYQLVIPPLIEYLESLLTGTGNDLALQTFKLTDQLTGRMMGVRADMTPQAARIDAHTLRQDSVTRLCYAGHVLHTRPQHMLTGRTPIQAGCELFGSASALADQEVIRLMLETLRIAGIPRIHLDLAHVAIYQSLMSEADLDSQTEAEIFDAMRRKSIPELDTVLGNSPQGSPAARLRALARLSGGVEVLDEARQVLAGASPQALKALDDLTSVASVMAEAFPDVDLGFDFCELRGYNYHTGLVFAAYAPGHGQAVAQGGRYDAIGRDFGRPRPATGFSADVRALVALGERQVPARDGAIWAPVSDDASLHAMIADLRKTDTVLQALPDDSSTTPAARGCTRQLVKRDGQWVVESLNG</sequence>
<keyword evidence="6 8" id="KW-0963">Cytoplasm</keyword>
<evidence type="ECO:0000256" key="6">
    <source>
        <dbReference type="ARBA" id="ARBA00022490"/>
    </source>
</evidence>
<dbReference type="InterPro" id="IPR041715">
    <property type="entry name" value="HisRS-like_core"/>
</dbReference>
<feature type="binding site" evidence="9">
    <location>
        <position position="130"/>
    </location>
    <ligand>
        <name>L-histidine</name>
        <dbReference type="ChEBI" id="CHEBI:57595"/>
    </ligand>
</feature>
<evidence type="ECO:0000256" key="9">
    <source>
        <dbReference type="PIRSR" id="PIRSR001549-1"/>
    </source>
</evidence>
<dbReference type="CDD" id="cd00773">
    <property type="entry name" value="HisRS-like_core"/>
    <property type="match status" value="1"/>
</dbReference>
<dbReference type="RefSeq" id="WP_004581536.1">
    <property type="nucleotide sequence ID" value="NZ_AP028878.1"/>
</dbReference>
<dbReference type="NCBIfam" id="NF008935">
    <property type="entry name" value="PRK12292.1-1"/>
    <property type="match status" value="1"/>
</dbReference>
<dbReference type="InterPro" id="IPR045864">
    <property type="entry name" value="aa-tRNA-synth_II/BPL/LPL"/>
</dbReference>
<dbReference type="PATRIC" id="fig|626887.3.peg.3597"/>
<reference evidence="11 12" key="1">
    <citation type="journal article" date="2013" name="Genome Announc.">
        <title>Genome Sequence of the Polycyclic Aromatic Hydrocarbon-Degrading Bacterium Strain Marinobacter nanhaiticus D15-8WT.</title>
        <authorList>
            <person name="Cui Z."/>
            <person name="Gao W."/>
            <person name="Li Q."/>
            <person name="Xu G."/>
            <person name="Zheng L."/>
        </authorList>
    </citation>
    <scope>NUCLEOTIDE SEQUENCE [LARGE SCALE GENOMIC DNA]</scope>
    <source>
        <strain evidence="11 12">D15-8W</strain>
    </source>
</reference>
<evidence type="ECO:0000259" key="10">
    <source>
        <dbReference type="Pfam" id="PF13393"/>
    </source>
</evidence>
<dbReference type="NCBIfam" id="NF009086">
    <property type="entry name" value="PRK12421.1"/>
    <property type="match status" value="1"/>
</dbReference>
<feature type="binding site" evidence="9">
    <location>
        <begin position="83"/>
        <end position="85"/>
    </location>
    <ligand>
        <name>L-histidine</name>
        <dbReference type="ChEBI" id="CHEBI:57595"/>
    </ligand>
</feature>
<comment type="function">
    <text evidence="7 8">Required for the first step of histidine biosynthesis. May allow the feedback regulation of ATP phosphoribosyltransferase activity by histidine.</text>
</comment>
<keyword evidence="8" id="KW-0368">Histidine biosynthesis</keyword>
<dbReference type="UniPathway" id="UPA00031">
    <property type="reaction ID" value="UER00006"/>
</dbReference>
<dbReference type="PIRSF" id="PIRSF001549">
    <property type="entry name" value="His-tRNA_synth"/>
    <property type="match status" value="1"/>
</dbReference>
<dbReference type="HOGENOM" id="CLU_025113_0_1_6"/>
<evidence type="ECO:0000313" key="12">
    <source>
        <dbReference type="Proteomes" id="UP000013165"/>
    </source>
</evidence>
<dbReference type="HAMAP" id="MF_00125">
    <property type="entry name" value="HisZ"/>
    <property type="match status" value="1"/>
</dbReference>
<dbReference type="AlphaFoldDB" id="N6WP47"/>
<dbReference type="PANTHER" id="PTHR43707:SF1">
    <property type="entry name" value="HISTIDINE--TRNA LIGASE, MITOCHONDRIAL-RELATED"/>
    <property type="match status" value="1"/>
</dbReference>
<dbReference type="eggNOG" id="COG3705">
    <property type="taxonomic scope" value="Bacteria"/>
</dbReference>
<dbReference type="SUPFAM" id="SSF55681">
    <property type="entry name" value="Class II aaRS and biotin synthetases"/>
    <property type="match status" value="1"/>
</dbReference>
<evidence type="ECO:0000256" key="5">
    <source>
        <dbReference type="ARBA" id="ARBA00020397"/>
    </source>
</evidence>
<evidence type="ECO:0000256" key="1">
    <source>
        <dbReference type="ARBA" id="ARBA00004496"/>
    </source>
</evidence>
<name>N6WP47_9GAMM</name>
<dbReference type="Pfam" id="PF13393">
    <property type="entry name" value="tRNA-synt_His"/>
    <property type="match status" value="1"/>
</dbReference>
<comment type="caution">
    <text evidence="11">The sequence shown here is derived from an EMBL/GenBank/DDBJ whole genome shotgun (WGS) entry which is preliminary data.</text>
</comment>
<dbReference type="InterPro" id="IPR004517">
    <property type="entry name" value="HisZ"/>
</dbReference>
<keyword evidence="11" id="KW-0808">Transferase</keyword>
<feature type="binding site" evidence="9">
    <location>
        <position position="126"/>
    </location>
    <ligand>
        <name>L-histidine</name>
        <dbReference type="ChEBI" id="CHEBI:57595"/>
    </ligand>
</feature>
<comment type="miscellaneous">
    <text evidence="8">This function is generally fulfilled by the C-terminal part of HisG, which is missing in some bacteria such as this one.</text>
</comment>
<dbReference type="STRING" id="626887.J057_17985"/>
<gene>
    <name evidence="8" type="primary">hisZ</name>
    <name evidence="11" type="ORF">J057_17985</name>
</gene>
<proteinExistence type="inferred from homology"/>
<evidence type="ECO:0000256" key="7">
    <source>
        <dbReference type="ARBA" id="ARBA00025246"/>
    </source>
</evidence>
<comment type="subcellular location">
    <subcellularLocation>
        <location evidence="1 8">Cytoplasm</location>
    </subcellularLocation>
</comment>
<evidence type="ECO:0000256" key="3">
    <source>
        <dbReference type="ARBA" id="ARBA00005539"/>
    </source>
</evidence>
<feature type="binding site" evidence="9">
    <location>
        <position position="272"/>
    </location>
    <ligand>
        <name>L-histidine</name>
        <dbReference type="ChEBI" id="CHEBI:57595"/>
    </ligand>
</feature>
<comment type="similarity">
    <text evidence="3 8">Belongs to the class-II aminoacyl-tRNA synthetase family. HisZ subfamily.</text>
</comment>
<feature type="domain" description="Class II Histidinyl-tRNA synthetase (HisRS)-like catalytic core" evidence="10">
    <location>
        <begin position="12"/>
        <end position="322"/>
    </location>
</feature>
<dbReference type="GO" id="GO:0000105">
    <property type="term" value="P:L-histidine biosynthetic process"/>
    <property type="evidence" value="ECO:0007669"/>
    <property type="project" value="UniProtKB-UniRule"/>
</dbReference>
<evidence type="ECO:0000256" key="2">
    <source>
        <dbReference type="ARBA" id="ARBA00004667"/>
    </source>
</evidence>
<dbReference type="PANTHER" id="PTHR43707">
    <property type="entry name" value="HISTIDYL-TRNA SYNTHETASE"/>
    <property type="match status" value="1"/>
</dbReference>
<comment type="subunit">
    <text evidence="4 8">Heteromultimer composed of HisG and HisZ subunits.</text>
</comment>
<dbReference type="EMBL" id="APLQ01000014">
    <property type="protein sequence ID" value="ENO13311.1"/>
    <property type="molecule type" value="Genomic_DNA"/>
</dbReference>
<keyword evidence="11" id="KW-0328">Glycosyltransferase</keyword>
<dbReference type="NCBIfam" id="TIGR00443">
    <property type="entry name" value="hisZ_biosyn_reg"/>
    <property type="match status" value="1"/>
</dbReference>
<dbReference type="GO" id="GO:0016757">
    <property type="term" value="F:glycosyltransferase activity"/>
    <property type="evidence" value="ECO:0007669"/>
    <property type="project" value="UniProtKB-KW"/>
</dbReference>
<evidence type="ECO:0000256" key="8">
    <source>
        <dbReference type="HAMAP-Rule" id="MF_00125"/>
    </source>
</evidence>
<dbReference type="InterPro" id="IPR004516">
    <property type="entry name" value="HisRS/HisZ"/>
</dbReference>
<dbReference type="OrthoDB" id="9769617at2"/>
<evidence type="ECO:0000256" key="4">
    <source>
        <dbReference type="ARBA" id="ARBA00011496"/>
    </source>
</evidence>
<accession>N6WP47</accession>
<keyword evidence="12" id="KW-1185">Reference proteome</keyword>
<organism evidence="11 12">
    <name type="scientific">Marinobacter nanhaiticus D15-8W</name>
    <dbReference type="NCBI Taxonomy" id="626887"/>
    <lineage>
        <taxon>Bacteria</taxon>
        <taxon>Pseudomonadati</taxon>
        <taxon>Pseudomonadota</taxon>
        <taxon>Gammaproteobacteria</taxon>
        <taxon>Pseudomonadales</taxon>
        <taxon>Marinobacteraceae</taxon>
        <taxon>Marinobacter</taxon>
    </lineage>
</organism>
<comment type="pathway">
    <text evidence="2 8">Amino-acid biosynthesis; L-histidine biosynthesis; L-histidine from 5-phospho-alpha-D-ribose 1-diphosphate: step 1/9.</text>
</comment>
<dbReference type="Gene3D" id="3.30.930.10">
    <property type="entry name" value="Bira Bifunctional Protein, Domain 2"/>
    <property type="match status" value="1"/>
</dbReference>